<feature type="binding site" evidence="12">
    <location>
        <position position="395"/>
    </location>
    <ligand>
        <name>Zn(2+)</name>
        <dbReference type="ChEBI" id="CHEBI:29105"/>
        <label>2</label>
    </ligand>
</feature>
<organism evidence="15 16">
    <name type="scientific">Endomicrobium trichonymphae</name>
    <dbReference type="NCBI Taxonomy" id="1408204"/>
    <lineage>
        <taxon>Bacteria</taxon>
        <taxon>Pseudomonadati</taxon>
        <taxon>Elusimicrobiota</taxon>
        <taxon>Endomicrobiia</taxon>
        <taxon>Endomicrobiales</taxon>
        <taxon>Endomicrobiaceae</taxon>
        <taxon>Candidatus Endomicrobiellum</taxon>
    </lineage>
</organism>
<feature type="domain" description="Helicase ATP-binding" evidence="13">
    <location>
        <begin position="142"/>
        <end position="308"/>
    </location>
</feature>
<evidence type="ECO:0000259" key="13">
    <source>
        <dbReference type="PROSITE" id="PS51192"/>
    </source>
</evidence>
<evidence type="ECO:0000256" key="8">
    <source>
        <dbReference type="ARBA" id="ARBA00022840"/>
    </source>
</evidence>
<dbReference type="PROSITE" id="PS51194">
    <property type="entry name" value="HELICASE_CTER"/>
    <property type="match status" value="1"/>
</dbReference>
<keyword evidence="6 12" id="KW-0347">Helicase</keyword>
<feature type="binding site" evidence="12">
    <location>
        <position position="368"/>
    </location>
    <ligand>
        <name>Zn(2+)</name>
        <dbReference type="ChEBI" id="CHEBI:29105"/>
        <label>1</label>
    </ligand>
</feature>
<dbReference type="AlphaFoldDB" id="A0A1E5INU1"/>
<keyword evidence="10 12" id="KW-0413">Isomerase</keyword>
<dbReference type="SUPFAM" id="SSF52540">
    <property type="entry name" value="P-loop containing nucleoside triphosphate hydrolases"/>
    <property type="match status" value="2"/>
</dbReference>
<dbReference type="HAMAP" id="MF_00983">
    <property type="entry name" value="PriA"/>
    <property type="match status" value="1"/>
</dbReference>
<protein>
    <recommendedName>
        <fullName evidence="12">Replication restart protein PriA</fullName>
    </recommendedName>
    <alternativeName>
        <fullName evidence="12">ATP-dependent DNA helicase PriA</fullName>
        <ecNumber evidence="12">5.6.2.4</ecNumber>
    </alternativeName>
    <alternativeName>
        <fullName evidence="12">DNA 3'-5' helicase PriA</fullName>
    </alternativeName>
</protein>
<dbReference type="InterPro" id="IPR042115">
    <property type="entry name" value="PriA_3primeBD_sf"/>
</dbReference>
<dbReference type="NCBIfam" id="TIGR00595">
    <property type="entry name" value="priA"/>
    <property type="match status" value="1"/>
</dbReference>
<keyword evidence="1 12" id="KW-0639">Primosome</keyword>
<feature type="domain" description="Helicase C-terminal" evidence="14">
    <location>
        <begin position="403"/>
        <end position="560"/>
    </location>
</feature>
<dbReference type="GO" id="GO:1990077">
    <property type="term" value="C:primosome complex"/>
    <property type="evidence" value="ECO:0007669"/>
    <property type="project" value="UniProtKB-UniRule"/>
</dbReference>
<comment type="function">
    <text evidence="12">Initiates the restart of stalled replication forks, which reloads the replicative helicase on sites other than the origin of replication. Recognizes and binds to abandoned replication forks and remodels them to uncover a helicase loading site. Promotes assembly of the primosome at these replication forks.</text>
</comment>
<keyword evidence="8 12" id="KW-0067">ATP-binding</keyword>
<dbReference type="InterPro" id="IPR041236">
    <property type="entry name" value="PriA_C"/>
</dbReference>
<dbReference type="GO" id="GO:0016887">
    <property type="term" value="F:ATP hydrolysis activity"/>
    <property type="evidence" value="ECO:0007669"/>
    <property type="project" value="RHEA"/>
</dbReference>
<dbReference type="Pfam" id="PF00270">
    <property type="entry name" value="DEAD"/>
    <property type="match status" value="1"/>
</dbReference>
<evidence type="ECO:0000313" key="16">
    <source>
        <dbReference type="Proteomes" id="UP000095237"/>
    </source>
</evidence>
<keyword evidence="3 12" id="KW-0479">Metal-binding</keyword>
<keyword evidence="16" id="KW-1185">Reference proteome</keyword>
<evidence type="ECO:0000256" key="11">
    <source>
        <dbReference type="ARBA" id="ARBA00048988"/>
    </source>
</evidence>
<dbReference type="GO" id="GO:0008270">
    <property type="term" value="F:zinc ion binding"/>
    <property type="evidence" value="ECO:0007669"/>
    <property type="project" value="UniProtKB-UniRule"/>
</dbReference>
<dbReference type="PANTHER" id="PTHR30580:SF1">
    <property type="entry name" value="COMF OPERON PROTEIN 1"/>
    <property type="match status" value="1"/>
</dbReference>
<comment type="caution">
    <text evidence="15">The sequence shown here is derived from an EMBL/GenBank/DDBJ whole genome shotgun (WGS) entry which is preliminary data.</text>
</comment>
<feature type="binding site" evidence="12">
    <location>
        <position position="371"/>
    </location>
    <ligand>
        <name>Zn(2+)</name>
        <dbReference type="ChEBI" id="CHEBI:29105"/>
        <label>1</label>
    </ligand>
</feature>
<dbReference type="Pfam" id="PF00271">
    <property type="entry name" value="Helicase_C"/>
    <property type="match status" value="1"/>
</dbReference>
<dbReference type="PANTHER" id="PTHR30580">
    <property type="entry name" value="PRIMOSOMAL PROTEIN N"/>
    <property type="match status" value="1"/>
</dbReference>
<feature type="binding site" evidence="12">
    <location>
        <position position="377"/>
    </location>
    <ligand>
        <name>Zn(2+)</name>
        <dbReference type="ChEBI" id="CHEBI:29105"/>
        <label>2</label>
    </ligand>
</feature>
<comment type="cofactor">
    <cofactor evidence="12">
        <name>Zn(2+)</name>
        <dbReference type="ChEBI" id="CHEBI:29105"/>
    </cofactor>
    <text evidence="12">Binds 2 zinc ions per subunit.</text>
</comment>
<evidence type="ECO:0000256" key="9">
    <source>
        <dbReference type="ARBA" id="ARBA00023125"/>
    </source>
</evidence>
<evidence type="ECO:0000256" key="4">
    <source>
        <dbReference type="ARBA" id="ARBA00022741"/>
    </source>
</evidence>
<keyword evidence="7 12" id="KW-0862">Zinc</keyword>
<proteinExistence type="inferred from homology"/>
<dbReference type="InterPro" id="IPR041222">
    <property type="entry name" value="PriA_3primeBD"/>
</dbReference>
<reference evidence="15 16" key="1">
    <citation type="submission" date="2015-11" db="EMBL/GenBank/DDBJ databases">
        <title>Evidence for parallel genomic evolution in an endosymbiosis of termite gut flagellates.</title>
        <authorList>
            <person name="Zheng H."/>
        </authorList>
    </citation>
    <scope>NUCLEOTIDE SEQUENCE [LARGE SCALE GENOMIC DNA]</scope>
    <source>
        <strain evidence="15 16">CET450</strain>
    </source>
</reference>
<keyword evidence="5 12" id="KW-0378">Hydrolase</keyword>
<dbReference type="InterPro" id="IPR011545">
    <property type="entry name" value="DEAD/DEAH_box_helicase_dom"/>
</dbReference>
<dbReference type="Gene3D" id="3.40.1440.60">
    <property type="entry name" value="PriA, 3(prime) DNA-binding domain"/>
    <property type="match status" value="1"/>
</dbReference>
<dbReference type="SMART" id="SM00487">
    <property type="entry name" value="DEXDc"/>
    <property type="match status" value="1"/>
</dbReference>
<comment type="catalytic activity">
    <reaction evidence="11 12">
        <text>ATP + H2O = ADP + phosphate + H(+)</text>
        <dbReference type="Rhea" id="RHEA:13065"/>
        <dbReference type="ChEBI" id="CHEBI:15377"/>
        <dbReference type="ChEBI" id="CHEBI:15378"/>
        <dbReference type="ChEBI" id="CHEBI:30616"/>
        <dbReference type="ChEBI" id="CHEBI:43474"/>
        <dbReference type="ChEBI" id="CHEBI:456216"/>
        <dbReference type="EC" id="5.6.2.4"/>
    </reaction>
</comment>
<dbReference type="EC" id="5.6.2.4" evidence="12"/>
<keyword evidence="2 12" id="KW-0235">DNA replication</keyword>
<evidence type="ECO:0000313" key="15">
    <source>
        <dbReference type="EMBL" id="OEG71628.1"/>
    </source>
</evidence>
<comment type="similarity">
    <text evidence="12">Belongs to the helicase family. PriA subfamily.</text>
</comment>
<evidence type="ECO:0000256" key="12">
    <source>
        <dbReference type="HAMAP-Rule" id="MF_00983"/>
    </source>
</evidence>
<dbReference type="Gene3D" id="3.40.50.300">
    <property type="entry name" value="P-loop containing nucleotide triphosphate hydrolases"/>
    <property type="match status" value="2"/>
</dbReference>
<evidence type="ECO:0000259" key="14">
    <source>
        <dbReference type="PROSITE" id="PS51194"/>
    </source>
</evidence>
<dbReference type="Pfam" id="PF17764">
    <property type="entry name" value="PriA_3primeBD"/>
    <property type="match status" value="1"/>
</dbReference>
<dbReference type="Pfam" id="PF18319">
    <property type="entry name" value="Zn_ribbon_PriA"/>
    <property type="match status" value="1"/>
</dbReference>
<dbReference type="InterPro" id="IPR040498">
    <property type="entry name" value="PriA_CRR"/>
</dbReference>
<dbReference type="GO" id="GO:0006310">
    <property type="term" value="P:DNA recombination"/>
    <property type="evidence" value="ECO:0007669"/>
    <property type="project" value="InterPro"/>
</dbReference>
<gene>
    <name evidence="12" type="primary">priA</name>
    <name evidence="15" type="ORF">ATZ36_02590</name>
</gene>
<accession>A0A1E5INU1</accession>
<dbReference type="GO" id="GO:0006302">
    <property type="term" value="P:double-strand break repair"/>
    <property type="evidence" value="ECO:0007669"/>
    <property type="project" value="InterPro"/>
</dbReference>
<dbReference type="SMART" id="SM00490">
    <property type="entry name" value="HELICc"/>
    <property type="match status" value="1"/>
</dbReference>
<evidence type="ECO:0000256" key="6">
    <source>
        <dbReference type="ARBA" id="ARBA00022806"/>
    </source>
</evidence>
<dbReference type="Pfam" id="PF18074">
    <property type="entry name" value="PriA_C"/>
    <property type="match status" value="1"/>
</dbReference>
<sequence length="661" mass="74974">MIVLESAVPVPLNKIFYYLPPESVCPESIVGKRVKVQFGKRILTAYAISCRNVENDSSLKLKRIIKVVDDDSLITRETMELADYISKNYVCSLGEALASIIPISMRAPKRISKNKNIYEEKVYERHILNAQQSNAVNLIKENLEKRVYNAFLLYGVTASGKTEVYIKAVEYALEQNRSAIMLIPEISLATQFVDIMTKRFGANVGVWHSGISSIEKYSLFSKAKNGSIKIMIGARSAVFAPFKNLGLIIVDEEHEHTYKQEQKPSYDAREIAKRRCVYHNAVVVLGSATPSLESYKDALENRLNLIELNERIYKRELPEVKVLTLRDRIFKTGLLLPETIEAMSKALARKEQIIVFLNRRGYSPTIMCRKCGSVYQCSKCSVSMVFHRNPNLLKCHYCGLIKNLPVACSVCKSRDISVFGTGTQKVEDELKKLFKTARIFRLDGDTASSEENYEKAYRGIKNEEYDILIGTQMIAKGFDFPRVSLACVVDADTSLYLPGFKSVEKTFQLITQVAGRSGRRDMRGSVIVQTNHPQHYAIEYAKNHDFVSFYKIEIEERKKLFYPPYCDVAKISIRNKEEKRADEDSEKLFSILEDSIKSCKLGLKLLGPVPAYIAKLNNIYRKHIIIKGGRENILKLAGLLETFKQSSGTFIGIEIMPSDLI</sequence>
<dbReference type="Proteomes" id="UP000095237">
    <property type="component" value="Unassembled WGS sequence"/>
</dbReference>
<comment type="subunit">
    <text evidence="12">Component of the replication restart primosome.</text>
</comment>
<feature type="binding site" evidence="12">
    <location>
        <position position="398"/>
    </location>
    <ligand>
        <name>Zn(2+)</name>
        <dbReference type="ChEBI" id="CHEBI:29105"/>
        <label>2</label>
    </ligand>
</feature>
<dbReference type="PROSITE" id="PS51192">
    <property type="entry name" value="HELICASE_ATP_BIND_1"/>
    <property type="match status" value="1"/>
</dbReference>
<dbReference type="GO" id="GO:0005524">
    <property type="term" value="F:ATP binding"/>
    <property type="evidence" value="ECO:0007669"/>
    <property type="project" value="UniProtKB-UniRule"/>
</dbReference>
<evidence type="ECO:0000256" key="1">
    <source>
        <dbReference type="ARBA" id="ARBA00022515"/>
    </source>
</evidence>
<dbReference type="InterPro" id="IPR014001">
    <property type="entry name" value="Helicase_ATP-bd"/>
</dbReference>
<feature type="binding site" evidence="12">
    <location>
        <position position="380"/>
    </location>
    <ligand>
        <name>Zn(2+)</name>
        <dbReference type="ChEBI" id="CHEBI:29105"/>
        <label>2</label>
    </ligand>
</feature>
<evidence type="ECO:0000256" key="3">
    <source>
        <dbReference type="ARBA" id="ARBA00022723"/>
    </source>
</evidence>
<dbReference type="GO" id="GO:0006269">
    <property type="term" value="P:DNA replication, synthesis of primer"/>
    <property type="evidence" value="ECO:0007669"/>
    <property type="project" value="UniProtKB-KW"/>
</dbReference>
<dbReference type="GO" id="GO:0003677">
    <property type="term" value="F:DNA binding"/>
    <property type="evidence" value="ECO:0007669"/>
    <property type="project" value="UniProtKB-UniRule"/>
</dbReference>
<keyword evidence="4 12" id="KW-0547">Nucleotide-binding</keyword>
<evidence type="ECO:0000256" key="7">
    <source>
        <dbReference type="ARBA" id="ARBA00022833"/>
    </source>
</evidence>
<keyword evidence="9 12" id="KW-0238">DNA-binding</keyword>
<dbReference type="CDD" id="cd17929">
    <property type="entry name" value="DEXHc_priA"/>
    <property type="match status" value="1"/>
</dbReference>
<dbReference type="EMBL" id="LNVX01000136">
    <property type="protein sequence ID" value="OEG71628.1"/>
    <property type="molecule type" value="Genomic_DNA"/>
</dbReference>
<dbReference type="GO" id="GO:0006270">
    <property type="term" value="P:DNA replication initiation"/>
    <property type="evidence" value="ECO:0007669"/>
    <property type="project" value="TreeGrafter"/>
</dbReference>
<dbReference type="InterPro" id="IPR001650">
    <property type="entry name" value="Helicase_C-like"/>
</dbReference>
<feature type="binding site" evidence="12">
    <location>
        <position position="411"/>
    </location>
    <ligand>
        <name>Zn(2+)</name>
        <dbReference type="ChEBI" id="CHEBI:29105"/>
        <label>1</label>
    </ligand>
</feature>
<dbReference type="InterPro" id="IPR027417">
    <property type="entry name" value="P-loop_NTPase"/>
</dbReference>
<evidence type="ECO:0000256" key="5">
    <source>
        <dbReference type="ARBA" id="ARBA00022801"/>
    </source>
</evidence>
<dbReference type="InterPro" id="IPR005259">
    <property type="entry name" value="PriA"/>
</dbReference>
<evidence type="ECO:0000256" key="10">
    <source>
        <dbReference type="ARBA" id="ARBA00023235"/>
    </source>
</evidence>
<evidence type="ECO:0000256" key="2">
    <source>
        <dbReference type="ARBA" id="ARBA00022705"/>
    </source>
</evidence>
<dbReference type="FunFam" id="3.40.50.300:FF:000489">
    <property type="entry name" value="Primosome assembly protein PriA"/>
    <property type="match status" value="1"/>
</dbReference>
<dbReference type="GO" id="GO:0043138">
    <property type="term" value="F:3'-5' DNA helicase activity"/>
    <property type="evidence" value="ECO:0007669"/>
    <property type="project" value="UniProtKB-EC"/>
</dbReference>
<comment type="catalytic activity">
    <reaction evidence="12">
        <text>Couples ATP hydrolysis with the unwinding of duplex DNA by translocating in the 3'-5' direction.</text>
        <dbReference type="EC" id="5.6.2.4"/>
    </reaction>
</comment>
<feature type="binding site" evidence="12">
    <location>
        <position position="408"/>
    </location>
    <ligand>
        <name>Zn(2+)</name>
        <dbReference type="ChEBI" id="CHEBI:29105"/>
        <label>1</label>
    </ligand>
</feature>
<name>A0A1E5INU1_ENDTX</name>